<accession>A0A2U3JXL1</accession>
<dbReference type="AlphaFoldDB" id="A0A2U3JXL1"/>
<gene>
    <name evidence="6" type="ORF">SBF1_1100009</name>
</gene>
<dbReference type="PANTHER" id="PTHR10146">
    <property type="entry name" value="PROLINE SYNTHETASE CO-TRANSCRIBED BACTERIAL HOMOLOG PROTEIN"/>
    <property type="match status" value="1"/>
</dbReference>
<evidence type="ECO:0000259" key="5">
    <source>
        <dbReference type="Pfam" id="PF01168"/>
    </source>
</evidence>
<feature type="modified residue" description="N6-(pyridoxal phosphate)lysine" evidence="2 3">
    <location>
        <position position="39"/>
    </location>
</feature>
<comment type="function">
    <text evidence="2">Pyridoxal 5'-phosphate (PLP)-binding protein, which is involved in PLP homeostasis.</text>
</comment>
<dbReference type="InterPro" id="IPR029066">
    <property type="entry name" value="PLP-binding_barrel"/>
</dbReference>
<dbReference type="Proteomes" id="UP000238916">
    <property type="component" value="Unassembled WGS sequence"/>
</dbReference>
<dbReference type="InterPro" id="IPR001608">
    <property type="entry name" value="Ala_racemase_N"/>
</dbReference>
<dbReference type="NCBIfam" id="TIGR00044">
    <property type="entry name" value="YggS family pyridoxal phosphate-dependent enzyme"/>
    <property type="match status" value="1"/>
</dbReference>
<evidence type="ECO:0000256" key="2">
    <source>
        <dbReference type="HAMAP-Rule" id="MF_02087"/>
    </source>
</evidence>
<dbReference type="GO" id="GO:0030170">
    <property type="term" value="F:pyridoxal phosphate binding"/>
    <property type="evidence" value="ECO:0007669"/>
    <property type="project" value="UniProtKB-UniRule"/>
</dbReference>
<comment type="cofactor">
    <cofactor evidence="3">
        <name>pyridoxal 5'-phosphate</name>
        <dbReference type="ChEBI" id="CHEBI:597326"/>
    </cofactor>
</comment>
<dbReference type="HAMAP" id="MF_02087">
    <property type="entry name" value="PLP_homeostasis"/>
    <property type="match status" value="1"/>
</dbReference>
<feature type="domain" description="Alanine racemase N-terminal" evidence="5">
    <location>
        <begin position="11"/>
        <end position="230"/>
    </location>
</feature>
<evidence type="ECO:0000313" key="6">
    <source>
        <dbReference type="EMBL" id="SPF32121.1"/>
    </source>
</evidence>
<dbReference type="CDD" id="cd00635">
    <property type="entry name" value="PLPDE_III_YBL036c_like"/>
    <property type="match status" value="1"/>
</dbReference>
<dbReference type="SUPFAM" id="SSF51419">
    <property type="entry name" value="PLP-binding barrel"/>
    <property type="match status" value="1"/>
</dbReference>
<organism evidence="6 7">
    <name type="scientific">Candidatus Desulfosporosinus infrequens</name>
    <dbReference type="NCBI Taxonomy" id="2043169"/>
    <lineage>
        <taxon>Bacteria</taxon>
        <taxon>Bacillati</taxon>
        <taxon>Bacillota</taxon>
        <taxon>Clostridia</taxon>
        <taxon>Eubacteriales</taxon>
        <taxon>Desulfitobacteriaceae</taxon>
        <taxon>Desulfosporosinus</taxon>
    </lineage>
</organism>
<protein>
    <recommendedName>
        <fullName evidence="2">Pyridoxal phosphate homeostasis protein</fullName>
        <shortName evidence="2">PLP homeostasis protein</shortName>
    </recommendedName>
</protein>
<reference evidence="7" key="1">
    <citation type="submission" date="2018-02" db="EMBL/GenBank/DDBJ databases">
        <authorList>
            <person name="Hausmann B."/>
        </authorList>
    </citation>
    <scope>NUCLEOTIDE SEQUENCE [LARGE SCALE GENOMIC DNA]</scope>
    <source>
        <strain evidence="7">Peat soil MAG SbF1</strain>
    </source>
</reference>
<keyword evidence="1 2" id="KW-0663">Pyridoxal phosphate</keyword>
<dbReference type="FunFam" id="3.20.20.10:FF:000018">
    <property type="entry name" value="Pyridoxal phosphate homeostasis protein"/>
    <property type="match status" value="1"/>
</dbReference>
<dbReference type="OrthoDB" id="9804072at2"/>
<evidence type="ECO:0000256" key="3">
    <source>
        <dbReference type="PIRSR" id="PIRSR004848-1"/>
    </source>
</evidence>
<sequence>MLAKASIAHSLAEVRRRIDQVVARSNRDPSTIRLVAVSKTQSVLSIEEAYYAGQRVFAENRVQEWLAKAPALPNDCEWHLVGKLQTNKVKYLDQNVAMIHSLDRFSLLETLNEHGERHRMTWATLVQVNIARDSAKTGLMIEEVPDFLDSVGDYPHVQVQGFMTIGALEASPAETQGFFRQLRCLRDTLQSRKWSGVDLRELSMGMSRDFEIAIEEGATLVRVGSRIFGSR</sequence>
<name>A0A2U3JXL1_9FIRM</name>
<proteinExistence type="inferred from homology"/>
<evidence type="ECO:0000256" key="4">
    <source>
        <dbReference type="RuleBase" id="RU004514"/>
    </source>
</evidence>
<dbReference type="Pfam" id="PF01168">
    <property type="entry name" value="Ala_racemase_N"/>
    <property type="match status" value="1"/>
</dbReference>
<evidence type="ECO:0000313" key="7">
    <source>
        <dbReference type="Proteomes" id="UP000238916"/>
    </source>
</evidence>
<dbReference type="PIRSF" id="PIRSF004848">
    <property type="entry name" value="YBL036c_PLPDEIII"/>
    <property type="match status" value="1"/>
</dbReference>
<dbReference type="Gene3D" id="3.20.20.10">
    <property type="entry name" value="Alanine racemase"/>
    <property type="match status" value="1"/>
</dbReference>
<dbReference type="EMBL" id="OMOF01000014">
    <property type="protein sequence ID" value="SPF32121.1"/>
    <property type="molecule type" value="Genomic_DNA"/>
</dbReference>
<dbReference type="PANTHER" id="PTHR10146:SF14">
    <property type="entry name" value="PYRIDOXAL PHOSPHATE HOMEOSTASIS PROTEIN"/>
    <property type="match status" value="1"/>
</dbReference>
<comment type="similarity">
    <text evidence="2 4">Belongs to the pyridoxal phosphate-binding protein YggS/PROSC family.</text>
</comment>
<dbReference type="InterPro" id="IPR011078">
    <property type="entry name" value="PyrdxlP_homeostasis"/>
</dbReference>
<evidence type="ECO:0000256" key="1">
    <source>
        <dbReference type="ARBA" id="ARBA00022898"/>
    </source>
</evidence>